<accession>A0ABQ2P2W3</accession>
<name>A0ABQ2P2W3_9BACI</name>
<sequence>MGKWRIKLVLLFAILNTIGIFAIIPYQITLMGGQSASGDIPNSLIVMINSTVQIVYMFVMILIGLRLQNRTGLNAPVLNGIVYPETRIHISKKWLTSSIVVALIGSLITILLDLFVFSPLMEAPMGQSSSPNWWQGLLASIYGGFTEEIMLRLFGMTLIVWLLAWITKKQKGDIPHSFYYIAIFLAAILFGLGHLPAAAQVFGGLSAVIVTRTLVLNGLLGLWFGYLYWKRGLEYAIIAHISADIFLHVLIVPILN</sequence>
<keyword evidence="4" id="KW-1185">Reference proteome</keyword>
<comment type="caution">
    <text evidence="3">The sequence shown here is derived from an EMBL/GenBank/DDBJ whole genome shotgun (WGS) entry which is preliminary data.</text>
</comment>
<feature type="transmembrane region" description="Helical" evidence="1">
    <location>
        <begin position="149"/>
        <end position="166"/>
    </location>
</feature>
<reference evidence="4" key="1">
    <citation type="journal article" date="2019" name="Int. J. Syst. Evol. Microbiol.">
        <title>The Global Catalogue of Microorganisms (GCM) 10K type strain sequencing project: providing services to taxonomists for standard genome sequencing and annotation.</title>
        <authorList>
            <consortium name="The Broad Institute Genomics Platform"/>
            <consortium name="The Broad Institute Genome Sequencing Center for Infectious Disease"/>
            <person name="Wu L."/>
            <person name="Ma J."/>
        </authorList>
    </citation>
    <scope>NUCLEOTIDE SEQUENCE [LARGE SCALE GENOMIC DNA]</scope>
    <source>
        <strain evidence="4">CGMCC 1.7693</strain>
    </source>
</reference>
<protein>
    <submittedName>
        <fullName evidence="3">Abortive infection protein</fullName>
    </submittedName>
</protein>
<gene>
    <name evidence="3" type="ORF">GCM10011346_50760</name>
</gene>
<dbReference type="InterPro" id="IPR003675">
    <property type="entry name" value="Rce1/LyrA-like_dom"/>
</dbReference>
<evidence type="ECO:0000313" key="4">
    <source>
        <dbReference type="Proteomes" id="UP000641206"/>
    </source>
</evidence>
<feature type="transmembrane region" description="Helical" evidence="1">
    <location>
        <begin position="7"/>
        <end position="28"/>
    </location>
</feature>
<feature type="transmembrane region" description="Helical" evidence="1">
    <location>
        <begin position="94"/>
        <end position="117"/>
    </location>
</feature>
<evidence type="ECO:0000313" key="3">
    <source>
        <dbReference type="EMBL" id="GGP16911.1"/>
    </source>
</evidence>
<dbReference type="Pfam" id="PF02517">
    <property type="entry name" value="Rce1-like"/>
    <property type="match status" value="1"/>
</dbReference>
<feature type="transmembrane region" description="Helical" evidence="1">
    <location>
        <begin position="40"/>
        <end position="65"/>
    </location>
</feature>
<dbReference type="EMBL" id="BMLW01000023">
    <property type="protein sequence ID" value="GGP16911.1"/>
    <property type="molecule type" value="Genomic_DNA"/>
</dbReference>
<feature type="transmembrane region" description="Helical" evidence="1">
    <location>
        <begin position="178"/>
        <end position="199"/>
    </location>
</feature>
<keyword evidence="1" id="KW-1133">Transmembrane helix</keyword>
<keyword evidence="1" id="KW-0812">Transmembrane</keyword>
<organism evidence="3 4">
    <name type="scientific">Oceanobacillus neutriphilus</name>
    <dbReference type="NCBI Taxonomy" id="531815"/>
    <lineage>
        <taxon>Bacteria</taxon>
        <taxon>Bacillati</taxon>
        <taxon>Bacillota</taxon>
        <taxon>Bacilli</taxon>
        <taxon>Bacillales</taxon>
        <taxon>Bacillaceae</taxon>
        <taxon>Oceanobacillus</taxon>
    </lineage>
</organism>
<evidence type="ECO:0000259" key="2">
    <source>
        <dbReference type="Pfam" id="PF02517"/>
    </source>
</evidence>
<feature type="transmembrane region" description="Helical" evidence="1">
    <location>
        <begin position="235"/>
        <end position="255"/>
    </location>
</feature>
<dbReference type="Proteomes" id="UP000641206">
    <property type="component" value="Unassembled WGS sequence"/>
</dbReference>
<keyword evidence="1" id="KW-0472">Membrane</keyword>
<proteinExistence type="predicted"/>
<dbReference type="RefSeq" id="WP_188738434.1">
    <property type="nucleotide sequence ID" value="NZ_BMLW01000023.1"/>
</dbReference>
<evidence type="ECO:0000256" key="1">
    <source>
        <dbReference type="SAM" id="Phobius"/>
    </source>
</evidence>
<feature type="domain" description="CAAX prenyl protease 2/Lysostaphin resistance protein A-like" evidence="2">
    <location>
        <begin position="132"/>
        <end position="245"/>
    </location>
</feature>
<feature type="transmembrane region" description="Helical" evidence="1">
    <location>
        <begin position="205"/>
        <end position="228"/>
    </location>
</feature>